<protein>
    <recommendedName>
        <fullName evidence="1">Reverse transcriptase domain-containing protein</fullName>
    </recommendedName>
</protein>
<evidence type="ECO:0000313" key="2">
    <source>
        <dbReference type="EMBL" id="OGZ56728.1"/>
    </source>
</evidence>
<dbReference type="Proteomes" id="UP000178996">
    <property type="component" value="Unassembled WGS sequence"/>
</dbReference>
<sequence length="286" mass="33459">MSFEHHLENNIFALYEELHSRTYKHSQYEHFIVFDKKKRDIHKACVKDRLVHQLLYDYLSKIFEPIFISDSYSSRKNKGSHKAVMAFKYFMKLAGGKGAGCFILKCDIKKYFDSVNHDILLDIIKKRVCDDEIFGIIKEVTESFVRKTDCGLPLGNITSQIFANIYLNELDWFVKRKLRARFYIRYNDDFVIIGANKKKLLHYLGEIRRFVSERLKLDAPPEKCELRKSAWGVDFLGFVVADNFTLLRNTTKKNMAANINRNNIASYLGLLSHCDSFNLKLKILAD</sequence>
<gene>
    <name evidence="2" type="ORF">A3G60_00015</name>
</gene>
<dbReference type="InterPro" id="IPR043502">
    <property type="entry name" value="DNA/RNA_pol_sf"/>
</dbReference>
<dbReference type="Pfam" id="PF00078">
    <property type="entry name" value="RVT_1"/>
    <property type="match status" value="1"/>
</dbReference>
<dbReference type="PANTHER" id="PTHR34047:SF8">
    <property type="entry name" value="PROTEIN YKFC"/>
    <property type="match status" value="1"/>
</dbReference>
<name>A0A1G2H424_9BACT</name>
<reference evidence="2 3" key="1">
    <citation type="journal article" date="2016" name="Nat. Commun.">
        <title>Thousands of microbial genomes shed light on interconnected biogeochemical processes in an aquifer system.</title>
        <authorList>
            <person name="Anantharaman K."/>
            <person name="Brown C.T."/>
            <person name="Hug L.A."/>
            <person name="Sharon I."/>
            <person name="Castelle C.J."/>
            <person name="Probst A.J."/>
            <person name="Thomas B.C."/>
            <person name="Singh A."/>
            <person name="Wilkins M.J."/>
            <person name="Karaoz U."/>
            <person name="Brodie E.L."/>
            <person name="Williams K.H."/>
            <person name="Hubbard S.S."/>
            <person name="Banfield J.F."/>
        </authorList>
    </citation>
    <scope>NUCLEOTIDE SEQUENCE [LARGE SCALE GENOMIC DNA]</scope>
</reference>
<dbReference type="SUPFAM" id="SSF56672">
    <property type="entry name" value="DNA/RNA polymerases"/>
    <property type="match status" value="1"/>
</dbReference>
<dbReference type="PANTHER" id="PTHR34047">
    <property type="entry name" value="NUCLEAR INTRON MATURASE 1, MITOCHONDRIAL-RELATED"/>
    <property type="match status" value="1"/>
</dbReference>
<dbReference type="EMBL" id="MHOB01000043">
    <property type="protein sequence ID" value="OGZ56728.1"/>
    <property type="molecule type" value="Genomic_DNA"/>
</dbReference>
<feature type="domain" description="Reverse transcriptase" evidence="1">
    <location>
        <begin position="1"/>
        <end position="240"/>
    </location>
</feature>
<dbReference type="InterPro" id="IPR051083">
    <property type="entry name" value="GrpII_Intron_Splice-Mob/Def"/>
</dbReference>
<proteinExistence type="predicted"/>
<evidence type="ECO:0000313" key="3">
    <source>
        <dbReference type="Proteomes" id="UP000178996"/>
    </source>
</evidence>
<accession>A0A1G2H424</accession>
<dbReference type="AlphaFoldDB" id="A0A1G2H424"/>
<evidence type="ECO:0000259" key="1">
    <source>
        <dbReference type="PROSITE" id="PS50878"/>
    </source>
</evidence>
<dbReference type="PROSITE" id="PS50878">
    <property type="entry name" value="RT_POL"/>
    <property type="match status" value="1"/>
</dbReference>
<dbReference type="CDD" id="cd01651">
    <property type="entry name" value="RT_G2_intron"/>
    <property type="match status" value="1"/>
</dbReference>
<dbReference type="InterPro" id="IPR000477">
    <property type="entry name" value="RT_dom"/>
</dbReference>
<feature type="non-terminal residue" evidence="2">
    <location>
        <position position="286"/>
    </location>
</feature>
<organism evidence="2 3">
    <name type="scientific">Candidatus Ryanbacteria bacterium RIFCSPLOWO2_12_FULL_47_9c</name>
    <dbReference type="NCBI Taxonomy" id="1802131"/>
    <lineage>
        <taxon>Bacteria</taxon>
        <taxon>Candidatus Ryaniibacteriota</taxon>
    </lineage>
</organism>
<comment type="caution">
    <text evidence="2">The sequence shown here is derived from an EMBL/GenBank/DDBJ whole genome shotgun (WGS) entry which is preliminary data.</text>
</comment>